<evidence type="ECO:0000256" key="3">
    <source>
        <dbReference type="ARBA" id="ARBA00023125"/>
    </source>
</evidence>
<dbReference type="GO" id="GO:0005634">
    <property type="term" value="C:nucleus"/>
    <property type="evidence" value="ECO:0007669"/>
    <property type="project" value="UniProtKB-SubCell"/>
</dbReference>
<name>A0ABC8JTN4_ERUVS</name>
<evidence type="ECO:0000256" key="1">
    <source>
        <dbReference type="ARBA" id="ARBA00004123"/>
    </source>
</evidence>
<keyword evidence="7" id="KW-0812">Transmembrane</keyword>
<keyword evidence="7" id="KW-0472">Membrane</keyword>
<evidence type="ECO:0000313" key="10">
    <source>
        <dbReference type="Proteomes" id="UP001642260"/>
    </source>
</evidence>
<evidence type="ECO:0000256" key="4">
    <source>
        <dbReference type="ARBA" id="ARBA00023163"/>
    </source>
</evidence>
<dbReference type="InterPro" id="IPR036093">
    <property type="entry name" value="NAC_dom_sf"/>
</dbReference>
<proteinExistence type="predicted"/>
<keyword evidence="2" id="KW-0805">Transcription regulation</keyword>
<dbReference type="Pfam" id="PF02365">
    <property type="entry name" value="NAM"/>
    <property type="match status" value="1"/>
</dbReference>
<protein>
    <recommendedName>
        <fullName evidence="8">NAC domain-containing protein</fullName>
    </recommendedName>
</protein>
<comment type="subcellular location">
    <subcellularLocation>
        <location evidence="1">Nucleus</location>
    </subcellularLocation>
</comment>
<dbReference type="Gene3D" id="2.170.150.80">
    <property type="entry name" value="NAC domain"/>
    <property type="match status" value="1"/>
</dbReference>
<keyword evidence="5" id="KW-0539">Nucleus</keyword>
<accession>A0ABC8JTN4</accession>
<feature type="transmembrane region" description="Helical" evidence="7">
    <location>
        <begin position="394"/>
        <end position="419"/>
    </location>
</feature>
<evidence type="ECO:0000256" key="2">
    <source>
        <dbReference type="ARBA" id="ARBA00023015"/>
    </source>
</evidence>
<dbReference type="PANTHER" id="PTHR31989">
    <property type="entry name" value="NAC DOMAIN-CONTAINING PROTEIN 82-RELATED"/>
    <property type="match status" value="1"/>
</dbReference>
<dbReference type="GO" id="GO:0003677">
    <property type="term" value="F:DNA binding"/>
    <property type="evidence" value="ECO:0007669"/>
    <property type="project" value="UniProtKB-KW"/>
</dbReference>
<reference evidence="9 10" key="1">
    <citation type="submission" date="2022-03" db="EMBL/GenBank/DDBJ databases">
        <authorList>
            <person name="Macdonald S."/>
            <person name="Ahmed S."/>
            <person name="Newling K."/>
        </authorList>
    </citation>
    <scope>NUCLEOTIDE SEQUENCE [LARGE SCALE GENOMIC DNA]</scope>
</reference>
<evidence type="ECO:0000256" key="7">
    <source>
        <dbReference type="SAM" id="Phobius"/>
    </source>
</evidence>
<organism evidence="9 10">
    <name type="scientific">Eruca vesicaria subsp. sativa</name>
    <name type="common">Garden rocket</name>
    <name type="synonym">Eruca sativa</name>
    <dbReference type="NCBI Taxonomy" id="29727"/>
    <lineage>
        <taxon>Eukaryota</taxon>
        <taxon>Viridiplantae</taxon>
        <taxon>Streptophyta</taxon>
        <taxon>Embryophyta</taxon>
        <taxon>Tracheophyta</taxon>
        <taxon>Spermatophyta</taxon>
        <taxon>Magnoliopsida</taxon>
        <taxon>eudicotyledons</taxon>
        <taxon>Gunneridae</taxon>
        <taxon>Pentapetalae</taxon>
        <taxon>rosids</taxon>
        <taxon>malvids</taxon>
        <taxon>Brassicales</taxon>
        <taxon>Brassicaceae</taxon>
        <taxon>Brassiceae</taxon>
        <taxon>Eruca</taxon>
    </lineage>
</organism>
<sequence>MERNLVGYRFSPTKEELINYYLKNKILGQLFVDDAISEINFCDYDPKSLPLLSKLKTNDLEWYFFSIREYYAPDKTKKGTKRTTPNGFWKVTGKPQEIKDKRGYGEEAIGIKKTLVYHQGRSANGVKTPWVMDEYHITSWPFNQSNYVICKVKYKGVDGDSLFGNKSYELNHSTIVSVPNTAREMNTTPEVEQPREDHLGMSVDDLENLLNEQDDPSLFNTDTFLNNNYYPYQQPQAPCEDDYVPSYLDIIMTQHRNDHMPKKPLTGTLTDNSSDSDDAESIFATSYQGISSPDSVHNSSRHFHPIVDEIPALRKDSCKDTQPHAETSINRKTRTSHFTRRMVPSKQEVKECKSKAVDASMDKKSSSSMVKTEKKGWFNTEEAMDKTNFKNTQYIYLMNMIIVFIFLVAVVGNIMSGLLSVKT</sequence>
<comment type="caution">
    <text evidence="9">The sequence shown here is derived from an EMBL/GenBank/DDBJ whole genome shotgun (WGS) entry which is preliminary data.</text>
</comment>
<dbReference type="SUPFAM" id="SSF101941">
    <property type="entry name" value="NAC domain"/>
    <property type="match status" value="1"/>
</dbReference>
<dbReference type="EMBL" id="CAKOAT010127376">
    <property type="protein sequence ID" value="CAH8335168.1"/>
    <property type="molecule type" value="Genomic_DNA"/>
</dbReference>
<keyword evidence="10" id="KW-1185">Reference proteome</keyword>
<dbReference type="PROSITE" id="PS51005">
    <property type="entry name" value="NAC"/>
    <property type="match status" value="1"/>
</dbReference>
<gene>
    <name evidence="9" type="ORF">ERUC_LOCUS13486</name>
</gene>
<evidence type="ECO:0000256" key="5">
    <source>
        <dbReference type="ARBA" id="ARBA00023242"/>
    </source>
</evidence>
<dbReference type="AlphaFoldDB" id="A0ABC8JTN4"/>
<feature type="region of interest" description="Disordered" evidence="6">
    <location>
        <begin position="259"/>
        <end position="279"/>
    </location>
</feature>
<evidence type="ECO:0000313" key="9">
    <source>
        <dbReference type="EMBL" id="CAH8335168.1"/>
    </source>
</evidence>
<dbReference type="InterPro" id="IPR003441">
    <property type="entry name" value="NAC-dom"/>
</dbReference>
<evidence type="ECO:0000256" key="6">
    <source>
        <dbReference type="SAM" id="MobiDB-lite"/>
    </source>
</evidence>
<evidence type="ECO:0000259" key="8">
    <source>
        <dbReference type="PROSITE" id="PS51005"/>
    </source>
</evidence>
<keyword evidence="7" id="KW-1133">Transmembrane helix</keyword>
<keyword evidence="4" id="KW-0804">Transcription</keyword>
<feature type="domain" description="NAC" evidence="8">
    <location>
        <begin position="4"/>
        <end position="155"/>
    </location>
</feature>
<dbReference type="Proteomes" id="UP001642260">
    <property type="component" value="Unassembled WGS sequence"/>
</dbReference>
<keyword evidence="3" id="KW-0238">DNA-binding</keyword>